<dbReference type="GeneID" id="69904975"/>
<feature type="region of interest" description="Disordered" evidence="1">
    <location>
        <begin position="34"/>
        <end position="84"/>
    </location>
</feature>
<feature type="compositionally biased region" description="Basic and acidic residues" evidence="1">
    <location>
        <begin position="34"/>
        <end position="51"/>
    </location>
</feature>
<dbReference type="Pfam" id="PF07129">
    <property type="entry name" value="DUF1381"/>
    <property type="match status" value="1"/>
</dbReference>
<dbReference type="EMBL" id="BKAQ01000014">
    <property type="protein sequence ID" value="GEP82544.1"/>
    <property type="molecule type" value="Genomic_DNA"/>
</dbReference>
<organism evidence="2 3">
    <name type="scientific">Staphylococcus kloosii</name>
    <dbReference type="NCBI Taxonomy" id="29384"/>
    <lineage>
        <taxon>Bacteria</taxon>
        <taxon>Bacillati</taxon>
        <taxon>Bacillota</taxon>
        <taxon>Bacilli</taxon>
        <taxon>Bacillales</taxon>
        <taxon>Staphylococcaceae</taxon>
        <taxon>Staphylococcus</taxon>
    </lineage>
</organism>
<comment type="caution">
    <text evidence="2">The sequence shown here is derived from an EMBL/GenBank/DDBJ whole genome shotgun (WGS) entry which is preliminary data.</text>
</comment>
<proteinExistence type="predicted"/>
<evidence type="ECO:0000313" key="3">
    <source>
        <dbReference type="Proteomes" id="UP000321040"/>
    </source>
</evidence>
<sequence length="84" mass="9547">MTQHLIRTLTDSTGHTFTHITQARENETFTVVEAESKEEAREQAKKPKGLLEIKPSPFNNSPISRALSKSQRGPSRRDIEHYGE</sequence>
<evidence type="ECO:0008006" key="4">
    <source>
        <dbReference type="Google" id="ProtNLM"/>
    </source>
</evidence>
<dbReference type="RefSeq" id="WP_106884401.1">
    <property type="nucleotide sequence ID" value="NZ_BKAQ01000014.1"/>
</dbReference>
<protein>
    <recommendedName>
        <fullName evidence="4">DUF1381 domain-containing protein</fullName>
    </recommendedName>
</protein>
<feature type="compositionally biased region" description="Polar residues" evidence="1">
    <location>
        <begin position="57"/>
        <end position="73"/>
    </location>
</feature>
<dbReference type="Proteomes" id="UP000321040">
    <property type="component" value="Unassembled WGS sequence"/>
</dbReference>
<name>A0ABQ0XQM7_9STAP</name>
<evidence type="ECO:0000256" key="1">
    <source>
        <dbReference type="SAM" id="MobiDB-lite"/>
    </source>
</evidence>
<feature type="compositionally biased region" description="Basic and acidic residues" evidence="1">
    <location>
        <begin position="75"/>
        <end position="84"/>
    </location>
</feature>
<gene>
    <name evidence="2" type="ORF">SKL01_17220</name>
</gene>
<keyword evidence="3" id="KW-1185">Reference proteome</keyword>
<dbReference type="InterPro" id="IPR009812">
    <property type="entry name" value="DUF1381"/>
</dbReference>
<evidence type="ECO:0000313" key="2">
    <source>
        <dbReference type="EMBL" id="GEP82544.1"/>
    </source>
</evidence>
<reference evidence="2 3" key="1">
    <citation type="submission" date="2019-07" db="EMBL/GenBank/DDBJ databases">
        <title>Whole genome shotgun sequence of Staphylococcus kloosii NBRC 109624.</title>
        <authorList>
            <person name="Hosoyama A."/>
            <person name="Uohara A."/>
            <person name="Ohji S."/>
            <person name="Ichikawa N."/>
        </authorList>
    </citation>
    <scope>NUCLEOTIDE SEQUENCE [LARGE SCALE GENOMIC DNA]</scope>
    <source>
        <strain evidence="2 3">NBRC 109624</strain>
    </source>
</reference>
<accession>A0ABQ0XQM7</accession>